<dbReference type="RefSeq" id="WP_083617303.1">
    <property type="nucleotide sequence ID" value="NZ_LR734829.1"/>
</dbReference>
<evidence type="ECO:0000313" key="2">
    <source>
        <dbReference type="EMBL" id="VXD10606.1"/>
    </source>
</evidence>
<evidence type="ECO:0000256" key="1">
    <source>
        <dbReference type="SAM" id="Coils"/>
    </source>
</evidence>
<dbReference type="Proteomes" id="UP000184550">
    <property type="component" value="Unassembled WGS sequence"/>
</dbReference>
<reference evidence="2" key="1">
    <citation type="submission" date="2019-10" db="EMBL/GenBank/DDBJ databases">
        <authorList>
            <consortium name="Genoscope - CEA"/>
            <person name="William W."/>
        </authorList>
    </citation>
    <scope>NUCLEOTIDE SEQUENCE [LARGE SCALE GENOMIC DNA]</scope>
    <source>
        <strain evidence="2">BBR_PRJEB10992</strain>
    </source>
</reference>
<accession>A0A7Z9BLD2</accession>
<feature type="coiled-coil region" evidence="1">
    <location>
        <begin position="20"/>
        <end position="147"/>
    </location>
</feature>
<evidence type="ECO:0000313" key="3">
    <source>
        <dbReference type="Proteomes" id="UP000184550"/>
    </source>
</evidence>
<organism evidence="2 3">
    <name type="scientific">Planktothrix serta PCC 8927</name>
    <dbReference type="NCBI Taxonomy" id="671068"/>
    <lineage>
        <taxon>Bacteria</taxon>
        <taxon>Bacillati</taxon>
        <taxon>Cyanobacteriota</taxon>
        <taxon>Cyanophyceae</taxon>
        <taxon>Oscillatoriophycideae</taxon>
        <taxon>Oscillatoriales</taxon>
        <taxon>Microcoleaceae</taxon>
        <taxon>Planktothrix</taxon>
    </lineage>
</organism>
<proteinExistence type="predicted"/>
<keyword evidence="1" id="KW-0175">Coiled coil</keyword>
<sequence>MEFQSNQELEKQIGIDAREIVSEENRLESYQKDMEAVQASLTLVKSRPGLYLQSDSQLIKELEAAKAQSERNIETSRQKIREVIGRMKSKLNNLNQRINITEGRIDQMEQAVNSLIPRCAPSPFTVQSQLETQISQQKNEVEDAKDKANSMEDWIDNAGTFVDNVNGIFDFVGNGCDFLNGVADLFN</sequence>
<dbReference type="EMBL" id="CZCU02000013">
    <property type="protein sequence ID" value="VXD10606.1"/>
    <property type="molecule type" value="Genomic_DNA"/>
</dbReference>
<dbReference type="SUPFAM" id="SSF58100">
    <property type="entry name" value="Bacterial hemolysins"/>
    <property type="match status" value="1"/>
</dbReference>
<gene>
    <name evidence="2" type="ORF">PL8927_110064</name>
</gene>
<name>A0A7Z9BLD2_9CYAN</name>
<protein>
    <submittedName>
        <fullName evidence="2">Uncharacterized protein</fullName>
    </submittedName>
</protein>
<dbReference type="Gene3D" id="3.90.20.10">
    <property type="match status" value="1"/>
</dbReference>
<dbReference type="AlphaFoldDB" id="A0A7Z9BLD2"/>
<keyword evidence="3" id="KW-1185">Reference proteome</keyword>
<comment type="caution">
    <text evidence="2">The sequence shown here is derived from an EMBL/GenBank/DDBJ whole genome shotgun (WGS) entry which is preliminary data.</text>
</comment>